<organism evidence="5 6">
    <name type="scientific">Coraliomargarita sinensis</name>
    <dbReference type="NCBI Taxonomy" id="2174842"/>
    <lineage>
        <taxon>Bacteria</taxon>
        <taxon>Pseudomonadati</taxon>
        <taxon>Verrucomicrobiota</taxon>
        <taxon>Opitutia</taxon>
        <taxon>Puniceicoccales</taxon>
        <taxon>Coraliomargaritaceae</taxon>
        <taxon>Coraliomargarita</taxon>
    </lineage>
</organism>
<evidence type="ECO:0000256" key="2">
    <source>
        <dbReference type="ARBA" id="ARBA00022801"/>
    </source>
</evidence>
<dbReference type="PANTHER" id="PTHR42693:SF53">
    <property type="entry name" value="ENDO-4-O-SULFATASE"/>
    <property type="match status" value="1"/>
</dbReference>
<evidence type="ECO:0000313" key="6">
    <source>
        <dbReference type="Proteomes" id="UP000247099"/>
    </source>
</evidence>
<dbReference type="Gene3D" id="3.40.720.10">
    <property type="entry name" value="Alkaline Phosphatase, subunit A"/>
    <property type="match status" value="1"/>
</dbReference>
<comment type="caution">
    <text evidence="5">The sequence shown here is derived from an EMBL/GenBank/DDBJ whole genome shotgun (WGS) entry which is preliminary data.</text>
</comment>
<feature type="domain" description="Sulfatase N-terminal" evidence="4">
    <location>
        <begin position="27"/>
        <end position="390"/>
    </location>
</feature>
<name>A0A317ZHF5_9BACT</name>
<dbReference type="OrthoDB" id="9762324at2"/>
<dbReference type="Gene3D" id="3.30.1120.10">
    <property type="match status" value="1"/>
</dbReference>
<dbReference type="InParanoid" id="A0A317ZHF5"/>
<dbReference type="RefSeq" id="WP_110129893.1">
    <property type="nucleotide sequence ID" value="NZ_QHJQ01000002.1"/>
</dbReference>
<evidence type="ECO:0000259" key="4">
    <source>
        <dbReference type="Pfam" id="PF00884"/>
    </source>
</evidence>
<comment type="similarity">
    <text evidence="1">Belongs to the sulfatase family.</text>
</comment>
<dbReference type="Proteomes" id="UP000247099">
    <property type="component" value="Unassembled WGS sequence"/>
</dbReference>
<dbReference type="CDD" id="cd16025">
    <property type="entry name" value="PAS_like"/>
    <property type="match status" value="1"/>
</dbReference>
<gene>
    <name evidence="5" type="ORF">DDZ13_02700</name>
</gene>
<dbReference type="InterPro" id="IPR050738">
    <property type="entry name" value="Sulfatase"/>
</dbReference>
<protein>
    <submittedName>
        <fullName evidence="5">Sulfatase</fullName>
    </submittedName>
</protein>
<dbReference type="EMBL" id="QHJQ01000002">
    <property type="protein sequence ID" value="PXA04890.1"/>
    <property type="molecule type" value="Genomic_DNA"/>
</dbReference>
<keyword evidence="2" id="KW-0378">Hydrolase</keyword>
<dbReference type="InterPro" id="IPR000917">
    <property type="entry name" value="Sulfatase_N"/>
</dbReference>
<proteinExistence type="inferred from homology"/>
<feature type="signal peptide" evidence="3">
    <location>
        <begin position="1"/>
        <end position="23"/>
    </location>
</feature>
<feature type="chain" id="PRO_5016238851" evidence="3">
    <location>
        <begin position="24"/>
        <end position="523"/>
    </location>
</feature>
<evidence type="ECO:0000313" key="5">
    <source>
        <dbReference type="EMBL" id="PXA04890.1"/>
    </source>
</evidence>
<dbReference type="GO" id="GO:0004065">
    <property type="term" value="F:arylsulfatase activity"/>
    <property type="evidence" value="ECO:0007669"/>
    <property type="project" value="TreeGrafter"/>
</dbReference>
<dbReference type="AlphaFoldDB" id="A0A317ZHF5"/>
<reference evidence="5 6" key="1">
    <citation type="submission" date="2018-05" db="EMBL/GenBank/DDBJ databases">
        <title>Coraliomargarita sinensis sp. nov., isolated from a marine solar saltern.</title>
        <authorList>
            <person name="Zhou L.Y."/>
        </authorList>
    </citation>
    <scope>NUCLEOTIDE SEQUENCE [LARGE SCALE GENOMIC DNA]</scope>
    <source>
        <strain evidence="5 6">WN38</strain>
    </source>
</reference>
<evidence type="ECO:0000256" key="3">
    <source>
        <dbReference type="SAM" id="SignalP"/>
    </source>
</evidence>
<dbReference type="SUPFAM" id="SSF53649">
    <property type="entry name" value="Alkaline phosphatase-like"/>
    <property type="match status" value="1"/>
</dbReference>
<accession>A0A317ZHF5</accession>
<keyword evidence="6" id="KW-1185">Reference proteome</keyword>
<dbReference type="Pfam" id="PF00884">
    <property type="entry name" value="Sulfatase"/>
    <property type="match status" value="1"/>
</dbReference>
<dbReference type="InterPro" id="IPR017850">
    <property type="entry name" value="Alkaline_phosphatase_core_sf"/>
</dbReference>
<sequence length="523" mass="59536">MQKSAMKTIAAAFLFASILPLPGAEKPNILLILTDDLGYSDLGCYGSEIETPVLDRLAENGLRFNNFYSTAKCHSSRVSLLTGRYSHQAGNERLDRAVTLPELLQPAGYFTTMTGKWHLKKEPTDFGFQRYWGHLSGATHFFKGDDTFRLNGEKWEVPEKDFYTTVANADWALKFIEEARERQQPWLCYMAFNAPHAPLHALKEDYKKYEGRYAKGWDAVYAARVARQKEMQLFGGDFKAPERPVHLPAWENLSRDIRDWEEKRMTTYAAMIDRVDQEIGRVVADLEANGELDNTLILFFSDNGACPYDRHNIRPDLMPWDPRTRWTDSTGWAWARNAPFRFYKQNQFEGGASTPAIIHWPAGLATEPGTVDDTPAHLIDVLPTLAEIAGAEIPKSWPGRELTPVSGISLKPILDGKAVASRPPIHLLFDKDRGLRDGDWKLVSFRSKAWELYNLAEDRCETENLADKHPDRVTQMAAVWHRMAEKVVLAPEAKRKPVADKDPPHLHPQWSKFLVDPEMKADE</sequence>
<keyword evidence="3" id="KW-0732">Signal</keyword>
<evidence type="ECO:0000256" key="1">
    <source>
        <dbReference type="ARBA" id="ARBA00008779"/>
    </source>
</evidence>
<dbReference type="PANTHER" id="PTHR42693">
    <property type="entry name" value="ARYLSULFATASE FAMILY MEMBER"/>
    <property type="match status" value="1"/>
</dbReference>